<dbReference type="GO" id="GO:0004527">
    <property type="term" value="F:exonuclease activity"/>
    <property type="evidence" value="ECO:0007669"/>
    <property type="project" value="UniProtKB-KW"/>
</dbReference>
<dbReference type="Gene3D" id="3.60.10.10">
    <property type="entry name" value="Endonuclease/exonuclease/phosphatase"/>
    <property type="match status" value="1"/>
</dbReference>
<evidence type="ECO:0000259" key="1">
    <source>
        <dbReference type="Pfam" id="PF03372"/>
    </source>
</evidence>
<dbReference type="InterPro" id="IPR005135">
    <property type="entry name" value="Endo/exonuclease/phosphatase"/>
</dbReference>
<keyword evidence="2" id="KW-0540">Nuclease</keyword>
<keyword evidence="2" id="KW-0255">Endonuclease</keyword>
<reference evidence="2" key="1">
    <citation type="submission" date="2013-11" db="EMBL/GenBank/DDBJ databases">
        <title>Complete genome sequence of the lipase-producing bacterium Photobacterium gaetbulicola Gung47.</title>
        <authorList>
            <person name="Kim Y.-O."/>
        </authorList>
    </citation>
    <scope>NUCLEOTIDE SEQUENCE</scope>
    <source>
        <strain evidence="2">Gung47</strain>
        <plasmid evidence="2">unnamed</plasmid>
    </source>
</reference>
<feature type="domain" description="Endonuclease/exonuclease/phosphatase" evidence="1">
    <location>
        <begin position="38"/>
        <end position="237"/>
    </location>
</feature>
<dbReference type="InterPro" id="IPR036691">
    <property type="entry name" value="Endo/exonu/phosph_ase_sf"/>
</dbReference>
<dbReference type="CDD" id="cd10283">
    <property type="entry name" value="MnuA_DNase1-like"/>
    <property type="match status" value="1"/>
</dbReference>
<dbReference type="SUPFAM" id="SSF56219">
    <property type="entry name" value="DNase I-like"/>
    <property type="match status" value="1"/>
</dbReference>
<keyword evidence="2" id="KW-0269">Exonuclease</keyword>
<dbReference type="PANTHER" id="PTHR11371">
    <property type="entry name" value="DEOXYRIBONUCLEASE"/>
    <property type="match status" value="1"/>
</dbReference>
<dbReference type="RefSeq" id="WP_107291788.1">
    <property type="nucleotide sequence ID" value="NZ_KC687076.1"/>
</dbReference>
<dbReference type="GO" id="GO:0004519">
    <property type="term" value="F:endonuclease activity"/>
    <property type="evidence" value="ECO:0007669"/>
    <property type="project" value="UniProtKB-KW"/>
</dbReference>
<proteinExistence type="predicted"/>
<accession>A0A0C4JMZ6</accession>
<keyword evidence="2" id="KW-0614">Plasmid</keyword>
<gene>
    <name evidence="2" type="ORF">H744_p0135</name>
</gene>
<keyword evidence="2" id="KW-0378">Hydrolase</keyword>
<dbReference type="AlphaFoldDB" id="A0A0C4JMZ6"/>
<evidence type="ECO:0000313" key="2">
    <source>
        <dbReference type="EMBL" id="AHA59196.1"/>
    </source>
</evidence>
<dbReference type="PANTHER" id="PTHR11371:SF31">
    <property type="entry name" value="EXTRACELLULAR NUCLEASE"/>
    <property type="match status" value="1"/>
</dbReference>
<organism evidence="2">
    <name type="scientific">Photobacterium gaetbulicola Gung47</name>
    <dbReference type="NCBI Taxonomy" id="658445"/>
    <lineage>
        <taxon>Bacteria</taxon>
        <taxon>Pseudomonadati</taxon>
        <taxon>Pseudomonadota</taxon>
        <taxon>Gammaproteobacteria</taxon>
        <taxon>Vibrionales</taxon>
        <taxon>Vibrionaceae</taxon>
        <taxon>Photobacterium</taxon>
    </lineage>
</organism>
<sequence length="317" mass="35715">MATILEAPPPAVASEQQSLAGSLDATIPSKHDGNLLIGTWNIRRFGNLTRDWGTSGNDYSPKRDLRSLLSIASIISRFDVCAVQEVGSNLRALRDMMKYLGDRWAFIMTDVTRGKKGNSERLAYIFDTDRVQLSGLACELVLPPEVLGDPSNISKQFARTPYAVSFRAGSETFILVTAHILYGDSSQERVPELEAIAEWMAEWAKSSKRFHHNLILLGDFNIDRKGDPLWDAFSSTGLVVPDALNRVPRSIFHAGKDDKFYDQIAWFTRSKKAQLNMSFLDAGNFDFVPILYPSLTRQQLSHRISDHYPLWAEFARR</sequence>
<dbReference type="Pfam" id="PF03372">
    <property type="entry name" value="Exo_endo_phos"/>
    <property type="match status" value="1"/>
</dbReference>
<dbReference type="EMBL" id="KC687076">
    <property type="protein sequence ID" value="AHA59196.1"/>
    <property type="molecule type" value="Genomic_DNA"/>
</dbReference>
<geneLocation type="plasmid" evidence="2">
    <name>unnamed</name>
</geneLocation>
<name>A0A0C4JMZ6_9GAMM</name>
<protein>
    <submittedName>
        <fullName evidence="2">Putative endonuclease/exonuclease/phosphatase</fullName>
    </submittedName>
</protein>